<comment type="similarity">
    <text evidence="2">Belongs to the SNF2/RAD54 helicase family.</text>
</comment>
<sequence length="786" mass="92093">MSSLDLCMLGNVNLHYQSCPQPVVEIVDNSKSIVDNVKFNNEPLEKIIVTTRKKRKREDNESKRLAEEKYNQENQEQQYKRLMHLLHKSKFYSSYIVNKIDKSFKNEVNKYNRTTKTNTKEAEYADENVSPQDKTKKKKKKNIEEYLPEDIQKKIHANKKLNLSDEKIKNDLEDDPENETKNTSVTIETSKYFIGELRDYQKEGLQWLKILYENGINGILADEMGLGKTIQVIALLCHLIEKQQDGPYLLIAPLSTLSNWMSEFKKFAPKLPFVLFHGTSEERFRLKYKIRRKYEITETYSTFPIVLTSFEMPLFESSFLRSFTWRYIIIDEGHRIKNHNCQLVKILKICKSMNRLLLTGTPLQNNLAELWSLLNFLLPEIFNDLAVFESWFNAKDHQGDEATKKFLKLEEEKRILSILREILQPFLLRREKSDVCLDVPPKKELIVYAPLTELQHNLYKTILNHDIDQLSNIGQDSIIHTEDGKRPKRKSVLRNVDNIMNTRRDSETYKNEKFENDENLLMWEKYTDVTDLNRDFLIKIRSRHVSLYKKVVNHPYLIHHPLGLDLLPKIDEELVRSSGKLLVLDAMLARLKQQGHKVLLFSTMTMILDIIEDYLSLRDYKYVRLDGKFKFLERQENIHNFNTNSEIFLFLISIRAGGVGLNLVGADTVIIYDSDWNPQVDIQAMARCHRIGQTRPVMIYKLCTKGTIDEAILNVAEAKRLLEKVVISKHVQSVNVNNKFDLLKLQELLESKTCQVASENEVFTEEELNNLLDRSELYKKQGDPKF</sequence>
<dbReference type="GO" id="GO:0006346">
    <property type="term" value="P:DNA methylation-dependent constitutive heterochromatin formation"/>
    <property type="evidence" value="ECO:0007669"/>
    <property type="project" value="TreeGrafter"/>
</dbReference>
<dbReference type="InterPro" id="IPR001650">
    <property type="entry name" value="Helicase_C-like"/>
</dbReference>
<dbReference type="FunFam" id="3.40.50.10810:FF:000015">
    <property type="entry name" value="lymphoid-specific helicase isoform X1"/>
    <property type="match status" value="1"/>
</dbReference>
<evidence type="ECO:0000256" key="6">
    <source>
        <dbReference type="ARBA" id="ARBA00022840"/>
    </source>
</evidence>
<dbReference type="Gene3D" id="3.40.50.300">
    <property type="entry name" value="P-loop containing nucleotide triphosphate hydrolases"/>
    <property type="match status" value="1"/>
</dbReference>
<keyword evidence="3" id="KW-0547">Nucleotide-binding</keyword>
<evidence type="ECO:0000313" key="13">
    <source>
        <dbReference type="Proteomes" id="UP001432146"/>
    </source>
</evidence>
<dbReference type="Pfam" id="PF00271">
    <property type="entry name" value="Helicase_C"/>
    <property type="match status" value="1"/>
</dbReference>
<evidence type="ECO:0000256" key="7">
    <source>
        <dbReference type="ARBA" id="ARBA00023054"/>
    </source>
</evidence>
<proteinExistence type="inferred from homology"/>
<evidence type="ECO:0000256" key="4">
    <source>
        <dbReference type="ARBA" id="ARBA00022801"/>
    </source>
</evidence>
<dbReference type="GO" id="GO:0005524">
    <property type="term" value="F:ATP binding"/>
    <property type="evidence" value="ECO:0007669"/>
    <property type="project" value="UniProtKB-KW"/>
</dbReference>
<evidence type="ECO:0000256" key="2">
    <source>
        <dbReference type="ARBA" id="ARBA00007025"/>
    </source>
</evidence>
<accession>A0AAW1A795</accession>
<reference evidence="12 13" key="1">
    <citation type="submission" date="2024-05" db="EMBL/GenBank/DDBJ databases">
        <title>The nuclear and mitochondrial genome assemblies of Tetragonisca angustula (Apidae: Meliponini), a tiny yet remarkable pollinator in the Neotropics.</title>
        <authorList>
            <person name="Ferrari R."/>
            <person name="Ricardo P.C."/>
            <person name="Dias F.C."/>
            <person name="Araujo N.S."/>
            <person name="Soares D.O."/>
            <person name="Zhou Q.-S."/>
            <person name="Zhu C.-D."/>
            <person name="Coutinho L."/>
            <person name="Airas M.C."/>
            <person name="Batista T.M."/>
        </authorList>
    </citation>
    <scope>NUCLEOTIDE SEQUENCE [LARGE SCALE GENOMIC DNA]</scope>
    <source>
        <strain evidence="12">ASF017062</strain>
        <tissue evidence="12">Abdomen</tissue>
    </source>
</reference>
<dbReference type="PANTHER" id="PTHR47161">
    <property type="entry name" value="LYMPHOID-SPECIFIC HELICASE"/>
    <property type="match status" value="1"/>
</dbReference>
<feature type="compositionally biased region" description="Basic and acidic residues" evidence="9">
    <location>
        <begin position="57"/>
        <end position="71"/>
    </location>
</feature>
<dbReference type="PROSITE" id="PS51194">
    <property type="entry name" value="HELICASE_CTER"/>
    <property type="match status" value="1"/>
</dbReference>
<dbReference type="PROSITE" id="PS51192">
    <property type="entry name" value="HELICASE_ATP_BIND_1"/>
    <property type="match status" value="1"/>
</dbReference>
<evidence type="ECO:0000313" key="12">
    <source>
        <dbReference type="EMBL" id="KAK9304693.1"/>
    </source>
</evidence>
<keyword evidence="13" id="KW-1185">Reference proteome</keyword>
<feature type="region of interest" description="Disordered" evidence="9">
    <location>
        <begin position="52"/>
        <end position="72"/>
    </location>
</feature>
<comment type="subcellular location">
    <subcellularLocation>
        <location evidence="1">Nucleus</location>
    </subcellularLocation>
</comment>
<dbReference type="EMBL" id="JAWNGG020000061">
    <property type="protein sequence ID" value="KAK9304693.1"/>
    <property type="molecule type" value="Genomic_DNA"/>
</dbReference>
<dbReference type="PANTHER" id="PTHR47161:SF1">
    <property type="entry name" value="LYMPHOID-SPECIFIC HELICASE"/>
    <property type="match status" value="1"/>
</dbReference>
<dbReference type="Gene3D" id="3.40.50.10810">
    <property type="entry name" value="Tandem AAA-ATPase domain"/>
    <property type="match status" value="1"/>
</dbReference>
<dbReference type="GO" id="GO:0005634">
    <property type="term" value="C:nucleus"/>
    <property type="evidence" value="ECO:0007669"/>
    <property type="project" value="UniProtKB-SubCell"/>
</dbReference>
<feature type="domain" description="Helicase ATP-binding" evidence="10">
    <location>
        <begin position="209"/>
        <end position="380"/>
    </location>
</feature>
<feature type="region of interest" description="Disordered" evidence="9">
    <location>
        <begin position="122"/>
        <end position="141"/>
    </location>
</feature>
<name>A0AAW1A795_9HYME</name>
<feature type="domain" description="Helicase C-terminal" evidence="11">
    <location>
        <begin position="583"/>
        <end position="749"/>
    </location>
</feature>
<gene>
    <name evidence="12" type="ORF">QLX08_004101</name>
</gene>
<evidence type="ECO:0000256" key="9">
    <source>
        <dbReference type="SAM" id="MobiDB-lite"/>
    </source>
</evidence>
<dbReference type="InterPro" id="IPR038718">
    <property type="entry name" value="SNF2-like_sf"/>
</dbReference>
<dbReference type="GO" id="GO:0031508">
    <property type="term" value="P:pericentric heterochromatin formation"/>
    <property type="evidence" value="ECO:0007669"/>
    <property type="project" value="TreeGrafter"/>
</dbReference>
<dbReference type="SUPFAM" id="SSF52540">
    <property type="entry name" value="P-loop containing nucleoside triphosphate hydrolases"/>
    <property type="match status" value="2"/>
</dbReference>
<dbReference type="GO" id="GO:0003682">
    <property type="term" value="F:chromatin binding"/>
    <property type="evidence" value="ECO:0007669"/>
    <property type="project" value="TreeGrafter"/>
</dbReference>
<keyword evidence="8" id="KW-0539">Nucleus</keyword>
<dbReference type="GO" id="GO:0016787">
    <property type="term" value="F:hydrolase activity"/>
    <property type="evidence" value="ECO:0007669"/>
    <property type="project" value="UniProtKB-KW"/>
</dbReference>
<keyword evidence="4" id="KW-0378">Hydrolase</keyword>
<dbReference type="InterPro" id="IPR027417">
    <property type="entry name" value="P-loop_NTPase"/>
</dbReference>
<dbReference type="SMART" id="SM00487">
    <property type="entry name" value="DEXDc"/>
    <property type="match status" value="1"/>
</dbReference>
<dbReference type="InterPro" id="IPR049730">
    <property type="entry name" value="SNF2/RAD54-like_C"/>
</dbReference>
<dbReference type="AlphaFoldDB" id="A0AAW1A795"/>
<dbReference type="GO" id="GO:0004386">
    <property type="term" value="F:helicase activity"/>
    <property type="evidence" value="ECO:0007669"/>
    <property type="project" value="UniProtKB-KW"/>
</dbReference>
<dbReference type="GO" id="GO:0044027">
    <property type="term" value="P:negative regulation of gene expression via chromosomal CpG island methylation"/>
    <property type="evidence" value="ECO:0007669"/>
    <property type="project" value="TreeGrafter"/>
</dbReference>
<dbReference type="Proteomes" id="UP001432146">
    <property type="component" value="Unassembled WGS sequence"/>
</dbReference>
<keyword evidence="7" id="KW-0175">Coiled coil</keyword>
<keyword evidence="6" id="KW-0067">ATP-binding</keyword>
<organism evidence="12 13">
    <name type="scientific">Tetragonisca angustula</name>
    <dbReference type="NCBI Taxonomy" id="166442"/>
    <lineage>
        <taxon>Eukaryota</taxon>
        <taxon>Metazoa</taxon>
        <taxon>Ecdysozoa</taxon>
        <taxon>Arthropoda</taxon>
        <taxon>Hexapoda</taxon>
        <taxon>Insecta</taxon>
        <taxon>Pterygota</taxon>
        <taxon>Neoptera</taxon>
        <taxon>Endopterygota</taxon>
        <taxon>Hymenoptera</taxon>
        <taxon>Apocrita</taxon>
        <taxon>Aculeata</taxon>
        <taxon>Apoidea</taxon>
        <taxon>Anthophila</taxon>
        <taxon>Apidae</taxon>
        <taxon>Tetragonisca</taxon>
    </lineage>
</organism>
<evidence type="ECO:0008006" key="14">
    <source>
        <dbReference type="Google" id="ProtNLM"/>
    </source>
</evidence>
<comment type="caution">
    <text evidence="12">The sequence shown here is derived from an EMBL/GenBank/DDBJ whole genome shotgun (WGS) entry which is preliminary data.</text>
</comment>
<evidence type="ECO:0000256" key="8">
    <source>
        <dbReference type="ARBA" id="ARBA00023242"/>
    </source>
</evidence>
<dbReference type="CDD" id="cd18793">
    <property type="entry name" value="SF2_C_SNF"/>
    <property type="match status" value="1"/>
</dbReference>
<protein>
    <recommendedName>
        <fullName evidence="14">Lymphoid-specific helicase-like</fullName>
    </recommendedName>
</protein>
<evidence type="ECO:0000256" key="5">
    <source>
        <dbReference type="ARBA" id="ARBA00022806"/>
    </source>
</evidence>
<evidence type="ECO:0000259" key="10">
    <source>
        <dbReference type="PROSITE" id="PS51192"/>
    </source>
</evidence>
<evidence type="ECO:0000256" key="3">
    <source>
        <dbReference type="ARBA" id="ARBA00022741"/>
    </source>
</evidence>
<evidence type="ECO:0000256" key="1">
    <source>
        <dbReference type="ARBA" id="ARBA00004123"/>
    </source>
</evidence>
<dbReference type="Pfam" id="PF00176">
    <property type="entry name" value="SNF2-rel_dom"/>
    <property type="match status" value="1"/>
</dbReference>
<dbReference type="GO" id="GO:0005721">
    <property type="term" value="C:pericentric heterochromatin"/>
    <property type="evidence" value="ECO:0007669"/>
    <property type="project" value="TreeGrafter"/>
</dbReference>
<evidence type="ECO:0000259" key="11">
    <source>
        <dbReference type="PROSITE" id="PS51194"/>
    </source>
</evidence>
<dbReference type="InterPro" id="IPR000330">
    <property type="entry name" value="SNF2_N"/>
</dbReference>
<dbReference type="SMART" id="SM00490">
    <property type="entry name" value="HELICc"/>
    <property type="match status" value="1"/>
</dbReference>
<dbReference type="InterPro" id="IPR014001">
    <property type="entry name" value="Helicase_ATP-bd"/>
</dbReference>
<keyword evidence="5" id="KW-0347">Helicase</keyword>